<protein>
    <submittedName>
        <fullName evidence="3">Phage terminase large subunit</fullName>
    </submittedName>
</protein>
<keyword evidence="1" id="KW-1188">Viral release from host cell</keyword>
<dbReference type="InterPro" id="IPR035421">
    <property type="entry name" value="Terminase_6C"/>
</dbReference>
<name>A0AAW4U5K4_9FIRM</name>
<dbReference type="AlphaFoldDB" id="A0AAW4U5K4"/>
<dbReference type="NCBIfam" id="TIGR01630">
    <property type="entry name" value="psiM2_ORF9"/>
    <property type="match status" value="1"/>
</dbReference>
<evidence type="ECO:0000313" key="3">
    <source>
        <dbReference type="EMBL" id="MCB6828356.1"/>
    </source>
</evidence>
<sequence length="449" mass="51116">MIIKPQKGKQEQFLSSKADIVFYGGAAGGGKTYAALIEPLRHINNNNFSCIIFRRTSPQITTPGGLWDTALEMYTLLGAKDIRSPNRYFRFPSGAKIVMNHLQYDKTVYDYQGAQIPLIEFEELTHFSWKQFTYMLTRNRSAIAGIKPYIRATCNPDPDSWVADFIKWYIDQDTGYAIQSRGGKIRYFVIVNDEPIWSDDSDELLEKYNIEPKSFTFIPSSIYDNKILLENDKGYLANLKAQDTVTKEQLLNGNWKIRPASGLYFKHNQISVVNNIPDKIVAICRAWDLAATEETPTNRSPDKTAGVLMARLKNGQFIILDVFTGCLNANGVRQAVRRIAMQDKINYRCNNIHIPQDPGQAGKEQAHSYVRFLAGFNVQIERINGSKINRAEPFAAQWQQGNIFLLRGDWNKMYLNELCAFPDGIHDDLVDASSDAFNYLTKVRNLSVF</sequence>
<evidence type="ECO:0000256" key="1">
    <source>
        <dbReference type="ARBA" id="ARBA00022612"/>
    </source>
</evidence>
<feature type="domain" description="Terminase large subunit gp17-like C-terminal" evidence="2">
    <location>
        <begin position="286"/>
        <end position="439"/>
    </location>
</feature>
<dbReference type="RefSeq" id="WP_227152927.1">
    <property type="nucleotide sequence ID" value="NZ_JAJCGD010000014.1"/>
</dbReference>
<dbReference type="Pfam" id="PF03237">
    <property type="entry name" value="Terminase_6N"/>
    <property type="match status" value="1"/>
</dbReference>
<dbReference type="Pfam" id="PF17289">
    <property type="entry name" value="Terminase_6C"/>
    <property type="match status" value="1"/>
</dbReference>
<reference evidence="3" key="1">
    <citation type="submission" date="2021-10" db="EMBL/GenBank/DDBJ databases">
        <title>Collection of gut derived symbiotic bacterial strains cultured from healthy donors.</title>
        <authorList>
            <person name="Lin H."/>
            <person name="Littmann E."/>
            <person name="Claire K."/>
            <person name="Pamer E."/>
        </authorList>
    </citation>
    <scope>NUCLEOTIDE SEQUENCE</scope>
    <source>
        <strain evidence="3">MSK.7.16</strain>
    </source>
</reference>
<dbReference type="Proteomes" id="UP001198190">
    <property type="component" value="Unassembled WGS sequence"/>
</dbReference>
<comment type="caution">
    <text evidence="3">The sequence shown here is derived from an EMBL/GenBank/DDBJ whole genome shotgun (WGS) entry which is preliminary data.</text>
</comment>
<dbReference type="Gene3D" id="3.40.50.300">
    <property type="entry name" value="P-loop containing nucleotide triphosphate hydrolases"/>
    <property type="match status" value="1"/>
</dbReference>
<proteinExistence type="predicted"/>
<evidence type="ECO:0000259" key="2">
    <source>
        <dbReference type="Pfam" id="PF17289"/>
    </source>
</evidence>
<dbReference type="EMBL" id="JAJCGD010000014">
    <property type="protein sequence ID" value="MCB6828356.1"/>
    <property type="molecule type" value="Genomic_DNA"/>
</dbReference>
<evidence type="ECO:0000313" key="4">
    <source>
        <dbReference type="Proteomes" id="UP001198190"/>
    </source>
</evidence>
<accession>A0AAW4U5K4</accession>
<gene>
    <name evidence="3" type="primary">terL</name>
    <name evidence="3" type="ORF">LIY65_06565</name>
</gene>
<organism evidence="3 4">
    <name type="scientific">Megamonas funiformis</name>
    <dbReference type="NCBI Taxonomy" id="437897"/>
    <lineage>
        <taxon>Bacteria</taxon>
        <taxon>Bacillati</taxon>
        <taxon>Bacillota</taxon>
        <taxon>Negativicutes</taxon>
        <taxon>Selenomonadales</taxon>
        <taxon>Selenomonadaceae</taxon>
        <taxon>Megamonas</taxon>
    </lineage>
</organism>
<dbReference type="InterPro" id="IPR006517">
    <property type="entry name" value="Phage_terminase_lsu-like_C"/>
</dbReference>
<dbReference type="InterPro" id="IPR027417">
    <property type="entry name" value="P-loop_NTPase"/>
</dbReference>